<proteinExistence type="predicted"/>
<feature type="signal peptide" evidence="1">
    <location>
        <begin position="1"/>
        <end position="19"/>
    </location>
</feature>
<dbReference type="EMBL" id="JAZGQO010000021">
    <property type="protein sequence ID" value="KAK6166416.1"/>
    <property type="molecule type" value="Genomic_DNA"/>
</dbReference>
<dbReference type="AlphaFoldDB" id="A0AAN8G9H6"/>
<organism evidence="2 3">
    <name type="scientific">Patella caerulea</name>
    <name type="common">Rayed Mediterranean limpet</name>
    <dbReference type="NCBI Taxonomy" id="87958"/>
    <lineage>
        <taxon>Eukaryota</taxon>
        <taxon>Metazoa</taxon>
        <taxon>Spiralia</taxon>
        <taxon>Lophotrochozoa</taxon>
        <taxon>Mollusca</taxon>
        <taxon>Gastropoda</taxon>
        <taxon>Patellogastropoda</taxon>
        <taxon>Patelloidea</taxon>
        <taxon>Patellidae</taxon>
        <taxon>Patella</taxon>
    </lineage>
</organism>
<evidence type="ECO:0000313" key="2">
    <source>
        <dbReference type="EMBL" id="KAK6166416.1"/>
    </source>
</evidence>
<keyword evidence="1" id="KW-0732">Signal</keyword>
<feature type="chain" id="PRO_5043032278" evidence="1">
    <location>
        <begin position="20"/>
        <end position="78"/>
    </location>
</feature>
<accession>A0AAN8G9H6</accession>
<name>A0AAN8G9H6_PATCE</name>
<sequence>MAAIKYFVVFALFVAVASAAKLDILLNSNENHDAAQERSLEERSQCAKFGGDCGLMSSWCCVGLKCDAPWGGTCMYPF</sequence>
<comment type="caution">
    <text evidence="2">The sequence shown here is derived from an EMBL/GenBank/DDBJ whole genome shotgun (WGS) entry which is preliminary data.</text>
</comment>
<evidence type="ECO:0000256" key="1">
    <source>
        <dbReference type="SAM" id="SignalP"/>
    </source>
</evidence>
<evidence type="ECO:0000313" key="3">
    <source>
        <dbReference type="Proteomes" id="UP001347796"/>
    </source>
</evidence>
<dbReference type="Proteomes" id="UP001347796">
    <property type="component" value="Unassembled WGS sequence"/>
</dbReference>
<keyword evidence="3" id="KW-1185">Reference proteome</keyword>
<reference evidence="2 3" key="1">
    <citation type="submission" date="2024-01" db="EMBL/GenBank/DDBJ databases">
        <title>The genome of the rayed Mediterranean limpet Patella caerulea (Linnaeus, 1758).</title>
        <authorList>
            <person name="Anh-Thu Weber A."/>
            <person name="Halstead-Nussloch G."/>
        </authorList>
    </citation>
    <scope>NUCLEOTIDE SEQUENCE [LARGE SCALE GENOMIC DNA]</scope>
    <source>
        <strain evidence="2">AATW-2023a</strain>
        <tissue evidence="2">Whole specimen</tissue>
    </source>
</reference>
<gene>
    <name evidence="2" type="ORF">SNE40_023112</name>
</gene>
<protein>
    <submittedName>
        <fullName evidence="2">Uncharacterized protein</fullName>
    </submittedName>
</protein>